<proteinExistence type="predicted"/>
<organism evidence="1">
    <name type="scientific">viral metagenome</name>
    <dbReference type="NCBI Taxonomy" id="1070528"/>
    <lineage>
        <taxon>unclassified sequences</taxon>
        <taxon>metagenomes</taxon>
        <taxon>organismal metagenomes</taxon>
    </lineage>
</organism>
<protein>
    <submittedName>
        <fullName evidence="1">Uncharacterized protein</fullName>
    </submittedName>
</protein>
<evidence type="ECO:0000313" key="1">
    <source>
        <dbReference type="EMBL" id="QHT13497.1"/>
    </source>
</evidence>
<sequence length="256" mass="31254">MDSKDKIIQDTYYQYIKARDNPNVIYKYDHLSHDGYDKYGPKSNLYDHYIYIYEYSNYKVIVFHYEDWFCGDDYYYEKINEVYLSDVKSLECLINLFKFCYDNLNDFNFKLAYQQKLKEMNIVESQPETHIKRRLESVKSPMLSKLYNDIKFLYFYNQSKKGPNYTMNNSHWIYDIHTIIKEDDDFVCVWYSKERTNFNDTDYVESNRLRLSEITTLESLKDNFNIKYIMEPYIIKFIDNPEFVIAYENKLAQLLV</sequence>
<dbReference type="EMBL" id="MN739571">
    <property type="protein sequence ID" value="QHT13497.1"/>
    <property type="molecule type" value="Genomic_DNA"/>
</dbReference>
<dbReference type="AlphaFoldDB" id="A0A6C0DAH2"/>
<reference evidence="1" key="1">
    <citation type="journal article" date="2020" name="Nature">
        <title>Giant virus diversity and host interactions through global metagenomics.</title>
        <authorList>
            <person name="Schulz F."/>
            <person name="Roux S."/>
            <person name="Paez-Espino D."/>
            <person name="Jungbluth S."/>
            <person name="Walsh D.A."/>
            <person name="Denef V.J."/>
            <person name="McMahon K.D."/>
            <person name="Konstantinidis K.T."/>
            <person name="Eloe-Fadrosh E.A."/>
            <person name="Kyrpides N.C."/>
            <person name="Woyke T."/>
        </authorList>
    </citation>
    <scope>NUCLEOTIDE SEQUENCE</scope>
    <source>
        <strain evidence="1">GVMAG-M-3300023174-131</strain>
    </source>
</reference>
<accession>A0A6C0DAH2</accession>
<name>A0A6C0DAH2_9ZZZZ</name>